<accession>N0BL79</accession>
<dbReference type="KEGG" id="ast:Asulf_00951"/>
<evidence type="ECO:0000313" key="2">
    <source>
        <dbReference type="Proteomes" id="UP000013307"/>
    </source>
</evidence>
<sequence length="98" mass="11412">MRGIQIKRVEKKIKERIEKIETIRVLEVSVLAQKDVGDLTRFMQDAKVLEDIIAQNIELRGKYLDLQAKVTFMADKIAAEKWKRILKLSKEVINESES</sequence>
<proteinExistence type="predicted"/>
<dbReference type="GeneID" id="15392592"/>
<dbReference type="HOGENOM" id="CLU_2327124_0_0_2"/>
<dbReference type="RefSeq" id="WP_015590553.1">
    <property type="nucleotide sequence ID" value="NC_021169.1"/>
</dbReference>
<name>N0BL79_9EURY</name>
<organism evidence="1 2">
    <name type="scientific">Archaeoglobus sulfaticallidus PM70-1</name>
    <dbReference type="NCBI Taxonomy" id="387631"/>
    <lineage>
        <taxon>Archaea</taxon>
        <taxon>Methanobacteriati</taxon>
        <taxon>Methanobacteriota</taxon>
        <taxon>Archaeoglobi</taxon>
        <taxon>Archaeoglobales</taxon>
        <taxon>Archaeoglobaceae</taxon>
        <taxon>Archaeoglobus</taxon>
    </lineage>
</organism>
<reference evidence="1 2" key="1">
    <citation type="journal article" date="2013" name="Genome Announc.">
        <title>Complete Genome Sequence of the Thermophilic and Facultatively Chemolithoautotrophic Sulfate Reducer Archaeoglobus sulfaticallidus Strain PM70-1T.</title>
        <authorList>
            <person name="Stokke R."/>
            <person name="Hocking W.P."/>
            <person name="Steinsbu B.O."/>
            <person name="Steen I.H."/>
        </authorList>
    </citation>
    <scope>NUCLEOTIDE SEQUENCE [LARGE SCALE GENOMIC DNA]</scope>
    <source>
        <strain evidence="1">PM70-1</strain>
    </source>
</reference>
<keyword evidence="2" id="KW-1185">Reference proteome</keyword>
<evidence type="ECO:0000313" key="1">
    <source>
        <dbReference type="EMBL" id="AGK60955.1"/>
    </source>
</evidence>
<dbReference type="Proteomes" id="UP000013307">
    <property type="component" value="Chromosome"/>
</dbReference>
<protein>
    <submittedName>
        <fullName evidence="1">Uncharacterized protein</fullName>
    </submittedName>
</protein>
<dbReference type="EMBL" id="CP005290">
    <property type="protein sequence ID" value="AGK60955.1"/>
    <property type="molecule type" value="Genomic_DNA"/>
</dbReference>
<gene>
    <name evidence="1" type="ORF">Asulf_00951</name>
</gene>
<dbReference type="AlphaFoldDB" id="N0BL79"/>
<dbReference type="STRING" id="387631.Asulf_00951"/>